<dbReference type="InterPro" id="IPR053737">
    <property type="entry name" value="Type_II_TA_Toxin"/>
</dbReference>
<dbReference type="PROSITE" id="PS51459">
    <property type="entry name" value="FIDO"/>
    <property type="match status" value="1"/>
</dbReference>
<feature type="domain" description="Fido" evidence="1">
    <location>
        <begin position="1"/>
        <end position="126"/>
    </location>
</feature>
<sequence length="265" mass="30394">MSYEDVLDVHFSIVDFFRRQGYGLGGIGIKDLNTFISTVERQFAGFGGHDLYGTDYEKIATLVFGIIKNHPFYDGNKRSAFLCALLQLHKMGKVITVSEKEFEDLMVEIANDSISRKSALQKILKKGETHPEIRYLGRYLEKNSRKVARLNKTIKFRQLKNIVESNGFQFKNCHKGTIDLVQIETRTIHRFWFSDKVERKETVLATIAYHGDGVDVPDNTLKLVRQKCGLSDQDGFDGEVLLRDAQPTFQLINSYRTALQNLAYR</sequence>
<dbReference type="InterPro" id="IPR036597">
    <property type="entry name" value="Fido-like_dom_sf"/>
</dbReference>
<evidence type="ECO:0000313" key="2">
    <source>
        <dbReference type="EMBL" id="MCL6286183.1"/>
    </source>
</evidence>
<dbReference type="EMBL" id="JAMFMB010000064">
    <property type="protein sequence ID" value="MCL6286183.1"/>
    <property type="molecule type" value="Genomic_DNA"/>
</dbReference>
<dbReference type="InterPro" id="IPR006440">
    <property type="entry name" value="Doc"/>
</dbReference>
<keyword evidence="3" id="KW-1185">Reference proteome</keyword>
<proteinExistence type="predicted"/>
<dbReference type="Pfam" id="PF02661">
    <property type="entry name" value="Fic"/>
    <property type="match status" value="1"/>
</dbReference>
<organism evidence="2 3">
    <name type="scientific">Ruegeria spongiae</name>
    <dbReference type="NCBI Taxonomy" id="2942209"/>
    <lineage>
        <taxon>Bacteria</taxon>
        <taxon>Pseudomonadati</taxon>
        <taxon>Pseudomonadota</taxon>
        <taxon>Alphaproteobacteria</taxon>
        <taxon>Rhodobacterales</taxon>
        <taxon>Roseobacteraceae</taxon>
        <taxon>Ruegeria</taxon>
    </lineage>
</organism>
<name>A0ABT0QAJ4_9RHOB</name>
<comment type="caution">
    <text evidence="2">The sequence shown here is derived from an EMBL/GenBank/DDBJ whole genome shotgun (WGS) entry which is preliminary data.</text>
</comment>
<dbReference type="Proteomes" id="UP001203880">
    <property type="component" value="Unassembled WGS sequence"/>
</dbReference>
<gene>
    <name evidence="2" type="ORF">M3P21_22070</name>
</gene>
<protein>
    <submittedName>
        <fullName evidence="2">Type II toxin-antitoxin system death-on-curing family toxin</fullName>
    </submittedName>
</protein>
<dbReference type="SUPFAM" id="SSF140931">
    <property type="entry name" value="Fic-like"/>
    <property type="match status" value="1"/>
</dbReference>
<dbReference type="RefSeq" id="WP_249713666.1">
    <property type="nucleotide sequence ID" value="NZ_JAMFMB010000064.1"/>
</dbReference>
<evidence type="ECO:0000313" key="3">
    <source>
        <dbReference type="Proteomes" id="UP001203880"/>
    </source>
</evidence>
<dbReference type="InterPro" id="IPR003812">
    <property type="entry name" value="Fido"/>
</dbReference>
<dbReference type="Gene3D" id="1.20.120.1870">
    <property type="entry name" value="Fic/DOC protein, Fido domain"/>
    <property type="match status" value="1"/>
</dbReference>
<dbReference type="NCBIfam" id="TIGR01550">
    <property type="entry name" value="DOC_P1"/>
    <property type="match status" value="1"/>
</dbReference>
<reference evidence="2" key="1">
    <citation type="submission" date="2022-05" db="EMBL/GenBank/DDBJ databases">
        <authorList>
            <person name="Park J.-S."/>
        </authorList>
    </citation>
    <scope>NUCLEOTIDE SEQUENCE</scope>
    <source>
        <strain evidence="2">2012CJ41-6</strain>
    </source>
</reference>
<accession>A0ABT0QAJ4</accession>
<evidence type="ECO:0000259" key="1">
    <source>
        <dbReference type="PROSITE" id="PS51459"/>
    </source>
</evidence>